<evidence type="ECO:0000256" key="2">
    <source>
        <dbReference type="SAM" id="SignalP"/>
    </source>
</evidence>
<evidence type="ECO:0000313" key="4">
    <source>
        <dbReference type="Proteomes" id="UP001235760"/>
    </source>
</evidence>
<protein>
    <recommendedName>
        <fullName evidence="5">Lipoprotein</fullName>
    </recommendedName>
</protein>
<evidence type="ECO:0000313" key="3">
    <source>
        <dbReference type="EMBL" id="MDP4301099.1"/>
    </source>
</evidence>
<evidence type="ECO:0008006" key="5">
    <source>
        <dbReference type="Google" id="ProtNLM"/>
    </source>
</evidence>
<organism evidence="3 4">
    <name type="scientific">Leptothrix discophora</name>
    <dbReference type="NCBI Taxonomy" id="89"/>
    <lineage>
        <taxon>Bacteria</taxon>
        <taxon>Pseudomonadati</taxon>
        <taxon>Pseudomonadota</taxon>
        <taxon>Betaproteobacteria</taxon>
        <taxon>Burkholderiales</taxon>
        <taxon>Sphaerotilaceae</taxon>
        <taxon>Leptothrix</taxon>
    </lineage>
</organism>
<name>A0ABT9G3Q5_LEPDI</name>
<feature type="signal peptide" evidence="2">
    <location>
        <begin position="1"/>
        <end position="23"/>
    </location>
</feature>
<keyword evidence="4" id="KW-1185">Reference proteome</keyword>
<feature type="region of interest" description="Disordered" evidence="1">
    <location>
        <begin position="56"/>
        <end position="85"/>
    </location>
</feature>
<comment type="caution">
    <text evidence="3">The sequence shown here is derived from an EMBL/GenBank/DDBJ whole genome shotgun (WGS) entry which is preliminary data.</text>
</comment>
<reference evidence="3 4" key="1">
    <citation type="submission" date="2023-08" db="EMBL/GenBank/DDBJ databases">
        <authorList>
            <person name="Roldan D.M."/>
            <person name="Menes R.J."/>
        </authorList>
    </citation>
    <scope>NUCLEOTIDE SEQUENCE [LARGE SCALE GENOMIC DNA]</scope>
    <source>
        <strain evidence="3 4">CCM 2812</strain>
    </source>
</reference>
<dbReference type="RefSeq" id="WP_305749657.1">
    <property type="nucleotide sequence ID" value="NZ_JAUZEE010000005.1"/>
</dbReference>
<dbReference type="Proteomes" id="UP001235760">
    <property type="component" value="Unassembled WGS sequence"/>
</dbReference>
<dbReference type="EMBL" id="JAUZEE010000005">
    <property type="protein sequence ID" value="MDP4301099.1"/>
    <property type="molecule type" value="Genomic_DNA"/>
</dbReference>
<gene>
    <name evidence="3" type="ORF">Q8X39_10670</name>
</gene>
<dbReference type="PROSITE" id="PS51257">
    <property type="entry name" value="PROKAR_LIPOPROTEIN"/>
    <property type="match status" value="1"/>
</dbReference>
<accession>A0ABT9G3Q5</accession>
<feature type="chain" id="PRO_5047453574" description="Lipoprotein" evidence="2">
    <location>
        <begin position="24"/>
        <end position="85"/>
    </location>
</feature>
<evidence type="ECO:0000256" key="1">
    <source>
        <dbReference type="SAM" id="MobiDB-lite"/>
    </source>
</evidence>
<proteinExistence type="predicted"/>
<keyword evidence="2" id="KW-0732">Signal</keyword>
<sequence length="85" mass="8406">MNTQTLRSWAWLASLAATGALLAGCGAGSTPVERPAASVADSPEAAMNLVQGIATSPAAQADGAEPSTVPDTLAVDDTAEPRAVD</sequence>